<dbReference type="Proteomes" id="UP000553343">
    <property type="component" value="Unassembled WGS sequence"/>
</dbReference>
<dbReference type="Gene3D" id="3.30.70.20">
    <property type="match status" value="1"/>
</dbReference>
<comment type="caution">
    <text evidence="2">The sequence shown here is derived from an EMBL/GenBank/DDBJ whole genome shotgun (WGS) entry which is preliminary data.</text>
</comment>
<evidence type="ECO:0000313" key="3">
    <source>
        <dbReference type="Proteomes" id="UP000553343"/>
    </source>
</evidence>
<dbReference type="AlphaFoldDB" id="A0A850STL8"/>
<dbReference type="Pfam" id="PF13370">
    <property type="entry name" value="Fer4_13"/>
    <property type="match status" value="1"/>
</dbReference>
<dbReference type="EMBL" id="JACADJ010000016">
    <property type="protein sequence ID" value="NWH04714.1"/>
    <property type="molecule type" value="Genomic_DNA"/>
</dbReference>
<name>A0A850STL8_9BACT</name>
<dbReference type="InterPro" id="IPR017896">
    <property type="entry name" value="4Fe4S_Fe-S-bd"/>
</dbReference>
<accession>A0A850STL8</accession>
<organism evidence="2 3">
    <name type="scientific">Desulfobacter latus</name>
    <dbReference type="NCBI Taxonomy" id="2292"/>
    <lineage>
        <taxon>Bacteria</taxon>
        <taxon>Pseudomonadati</taxon>
        <taxon>Thermodesulfobacteriota</taxon>
        <taxon>Desulfobacteria</taxon>
        <taxon>Desulfobacterales</taxon>
        <taxon>Desulfobacteraceae</taxon>
        <taxon>Desulfobacter</taxon>
    </lineage>
</organism>
<evidence type="ECO:0000313" key="2">
    <source>
        <dbReference type="EMBL" id="NWH04714.1"/>
    </source>
</evidence>
<reference evidence="2 3" key="1">
    <citation type="submission" date="2020-06" db="EMBL/GenBank/DDBJ databases">
        <title>High-quality draft genome of sulfate reducer Desulfobacter latus type strain AcrS2 isolated from marine sediment.</title>
        <authorList>
            <person name="Hoppe M."/>
            <person name="Larsen C.K."/>
            <person name="Marshall I.P.G."/>
            <person name="Schramm A."/>
            <person name="Marietou A.G."/>
        </authorList>
    </citation>
    <scope>NUCLEOTIDE SEQUENCE [LARGE SCALE GENOMIC DNA]</scope>
    <source>
        <strain evidence="2 3">AcRS2</strain>
    </source>
</reference>
<dbReference type="SUPFAM" id="SSF54862">
    <property type="entry name" value="4Fe-4S ferredoxins"/>
    <property type="match status" value="1"/>
</dbReference>
<gene>
    <name evidence="2" type="ORF">HXW94_06885</name>
</gene>
<dbReference type="PROSITE" id="PS51379">
    <property type="entry name" value="4FE4S_FER_2"/>
    <property type="match status" value="1"/>
</dbReference>
<protein>
    <submittedName>
        <fullName evidence="2">Ferredoxin</fullName>
    </submittedName>
</protein>
<sequence length="65" mass="7370">MRIQKKPVVDLGCCNQCGVCIDLAPHAFEINDAGYVDVRPLDRYEDDEDILEAVKNCPQDCISWE</sequence>
<dbReference type="RefSeq" id="WP_178366167.1">
    <property type="nucleotide sequence ID" value="NZ_JACADJ010000016.1"/>
</dbReference>
<evidence type="ECO:0000259" key="1">
    <source>
        <dbReference type="PROSITE" id="PS51379"/>
    </source>
</evidence>
<keyword evidence="3" id="KW-1185">Reference proteome</keyword>
<feature type="domain" description="4Fe-4S ferredoxin-type" evidence="1">
    <location>
        <begin position="5"/>
        <end position="33"/>
    </location>
</feature>
<proteinExistence type="predicted"/>